<gene>
    <name evidence="1" type="ORF">SCALOS_LOCUS6857</name>
</gene>
<evidence type="ECO:0000313" key="1">
    <source>
        <dbReference type="EMBL" id="CAG8598888.1"/>
    </source>
</evidence>
<dbReference type="Proteomes" id="UP000789860">
    <property type="component" value="Unassembled WGS sequence"/>
</dbReference>
<reference evidence="1" key="1">
    <citation type="submission" date="2021-06" db="EMBL/GenBank/DDBJ databases">
        <authorList>
            <person name="Kallberg Y."/>
            <person name="Tangrot J."/>
            <person name="Rosling A."/>
        </authorList>
    </citation>
    <scope>NUCLEOTIDE SEQUENCE</scope>
    <source>
        <strain evidence="1">AU212A</strain>
    </source>
</reference>
<dbReference type="EMBL" id="CAJVPM010014066">
    <property type="protein sequence ID" value="CAG8598888.1"/>
    <property type="molecule type" value="Genomic_DNA"/>
</dbReference>
<comment type="caution">
    <text evidence="1">The sequence shown here is derived from an EMBL/GenBank/DDBJ whole genome shotgun (WGS) entry which is preliminary data.</text>
</comment>
<protein>
    <submittedName>
        <fullName evidence="1">1967_t:CDS:1</fullName>
    </submittedName>
</protein>
<keyword evidence="2" id="KW-1185">Reference proteome</keyword>
<sequence>ADNTDFTDESDYLDTDAYAYPSENIENDEAQLAQLGGRRNCFRRGYRRGYREGCRICGGDYEGRRFPRT</sequence>
<accession>A0ACA9MLH4</accession>
<proteinExistence type="predicted"/>
<feature type="non-terminal residue" evidence="1">
    <location>
        <position position="1"/>
    </location>
</feature>
<organism evidence="1 2">
    <name type="scientific">Scutellospora calospora</name>
    <dbReference type="NCBI Taxonomy" id="85575"/>
    <lineage>
        <taxon>Eukaryota</taxon>
        <taxon>Fungi</taxon>
        <taxon>Fungi incertae sedis</taxon>
        <taxon>Mucoromycota</taxon>
        <taxon>Glomeromycotina</taxon>
        <taxon>Glomeromycetes</taxon>
        <taxon>Diversisporales</taxon>
        <taxon>Gigasporaceae</taxon>
        <taxon>Scutellospora</taxon>
    </lineage>
</organism>
<name>A0ACA9MLH4_9GLOM</name>
<evidence type="ECO:0000313" key="2">
    <source>
        <dbReference type="Proteomes" id="UP000789860"/>
    </source>
</evidence>